<keyword evidence="11" id="KW-0472">Membrane</keyword>
<keyword evidence="6" id="KW-0808">Transferase</keyword>
<dbReference type="InterPro" id="IPR036890">
    <property type="entry name" value="HATPase_C_sf"/>
</dbReference>
<dbReference type="GO" id="GO:0005524">
    <property type="term" value="F:ATP binding"/>
    <property type="evidence" value="ECO:0007669"/>
    <property type="project" value="UniProtKB-KW"/>
</dbReference>
<evidence type="ECO:0000313" key="14">
    <source>
        <dbReference type="Proteomes" id="UP000253570"/>
    </source>
</evidence>
<protein>
    <recommendedName>
        <fullName evidence="3">histidine kinase</fullName>
        <ecNumber evidence="3">2.7.13.3</ecNumber>
    </recommendedName>
</protein>
<comment type="caution">
    <text evidence="13">The sequence shown here is derived from an EMBL/GenBank/DDBJ whole genome shotgun (WGS) entry which is preliminary data.</text>
</comment>
<keyword evidence="7" id="KW-0547">Nucleotide-binding</keyword>
<evidence type="ECO:0000256" key="9">
    <source>
        <dbReference type="ARBA" id="ARBA00022840"/>
    </source>
</evidence>
<gene>
    <name evidence="13" type="ORF">DBW71_02610</name>
</gene>
<comment type="subcellular location">
    <subcellularLocation>
        <location evidence="2">Cell membrane</location>
    </subcellularLocation>
</comment>
<dbReference type="PANTHER" id="PTHR45453">
    <property type="entry name" value="PHOSPHATE REGULON SENSOR PROTEIN PHOR"/>
    <property type="match status" value="1"/>
</dbReference>
<comment type="catalytic activity">
    <reaction evidence="1">
        <text>ATP + protein L-histidine = ADP + protein N-phospho-L-histidine.</text>
        <dbReference type="EC" id="2.7.13.3"/>
    </reaction>
</comment>
<dbReference type="GO" id="GO:0004721">
    <property type="term" value="F:phosphoprotein phosphatase activity"/>
    <property type="evidence" value="ECO:0007669"/>
    <property type="project" value="TreeGrafter"/>
</dbReference>
<evidence type="ECO:0000256" key="4">
    <source>
        <dbReference type="ARBA" id="ARBA00022475"/>
    </source>
</evidence>
<keyword evidence="8" id="KW-0418">Kinase</keyword>
<dbReference type="SMART" id="SM00388">
    <property type="entry name" value="HisKA"/>
    <property type="match status" value="1"/>
</dbReference>
<dbReference type="EMBL" id="QOQD01000005">
    <property type="protein sequence ID" value="RCL73685.1"/>
    <property type="molecule type" value="Genomic_DNA"/>
</dbReference>
<evidence type="ECO:0000313" key="13">
    <source>
        <dbReference type="EMBL" id="RCL73685.1"/>
    </source>
</evidence>
<dbReference type="Pfam" id="PF02518">
    <property type="entry name" value="HATPase_c"/>
    <property type="match status" value="1"/>
</dbReference>
<dbReference type="SUPFAM" id="SSF55874">
    <property type="entry name" value="ATPase domain of HSP90 chaperone/DNA topoisomerase II/histidine kinase"/>
    <property type="match status" value="1"/>
</dbReference>
<dbReference type="GO" id="GO:0005886">
    <property type="term" value="C:plasma membrane"/>
    <property type="evidence" value="ECO:0007669"/>
    <property type="project" value="UniProtKB-SubCell"/>
</dbReference>
<dbReference type="InterPro" id="IPR050351">
    <property type="entry name" value="BphY/WalK/GraS-like"/>
</dbReference>
<dbReference type="EC" id="2.7.13.3" evidence="3"/>
<dbReference type="GO" id="GO:0000155">
    <property type="term" value="F:phosphorelay sensor kinase activity"/>
    <property type="evidence" value="ECO:0007669"/>
    <property type="project" value="InterPro"/>
</dbReference>
<keyword evidence="10" id="KW-0902">Two-component regulatory system</keyword>
<dbReference type="Proteomes" id="UP000253570">
    <property type="component" value="Unassembled WGS sequence"/>
</dbReference>
<reference evidence="13 14" key="1">
    <citation type="journal article" date="2018" name="Microbiome">
        <title>Fine metagenomic profile of the Mediterranean stratified and mixed water columns revealed by assembly and recruitment.</title>
        <authorList>
            <person name="Haro-Moreno J.M."/>
            <person name="Lopez-Perez M."/>
            <person name="De La Torre J.R."/>
            <person name="Picazo A."/>
            <person name="Camacho A."/>
            <person name="Rodriguez-Valera F."/>
        </authorList>
    </citation>
    <scope>NUCLEOTIDE SEQUENCE [LARGE SCALE GENOMIC DNA]</scope>
    <source>
        <strain evidence="13">MED-G57</strain>
    </source>
</reference>
<evidence type="ECO:0000256" key="6">
    <source>
        <dbReference type="ARBA" id="ARBA00022679"/>
    </source>
</evidence>
<evidence type="ECO:0000256" key="3">
    <source>
        <dbReference type="ARBA" id="ARBA00012438"/>
    </source>
</evidence>
<dbReference type="InterPro" id="IPR000014">
    <property type="entry name" value="PAS"/>
</dbReference>
<dbReference type="FunFam" id="1.10.287.130:FF:000008">
    <property type="entry name" value="Two-component sensor histidine kinase"/>
    <property type="match status" value="1"/>
</dbReference>
<dbReference type="InterPro" id="IPR036097">
    <property type="entry name" value="HisK_dim/P_sf"/>
</dbReference>
<dbReference type="PROSITE" id="PS50109">
    <property type="entry name" value="HIS_KIN"/>
    <property type="match status" value="1"/>
</dbReference>
<proteinExistence type="predicted"/>
<dbReference type="CDD" id="cd00082">
    <property type="entry name" value="HisKA"/>
    <property type="match status" value="1"/>
</dbReference>
<dbReference type="GO" id="GO:0016036">
    <property type="term" value="P:cellular response to phosphate starvation"/>
    <property type="evidence" value="ECO:0007669"/>
    <property type="project" value="TreeGrafter"/>
</dbReference>
<dbReference type="InterPro" id="IPR004358">
    <property type="entry name" value="Sig_transdc_His_kin-like_C"/>
</dbReference>
<dbReference type="SMART" id="SM00091">
    <property type="entry name" value="PAS"/>
    <property type="match status" value="1"/>
</dbReference>
<sequence>MLGDKEFITLLEQLGEGVIIVSSEYDILHANKIAIEYFGDKIFGKPIYNLIRNSEVIDAINESIDINISFPYSSSIGSHSLQLTYTQKVDYPGIIVINDQTEEENFYNIRRDLIANVSHELRSPLTAIAGFIETLKNDKIERQKELRFLQIMEEEANRMNRIISDLLSLSKIEINEFIEPQNKINIIEQILLAKNALELRAKELGKKIIVDQKFDTIPEIKADADQIVEVFHNLIDNAIKYSIENSTIKIIIEMTDDTDSKQMSITVENNGRGISEEHLPRLTERFYRVDKARSRNVGGTGLGLAIVKHILLRHSADLEVSSQVNGKTRFTVLFPIDC</sequence>
<evidence type="ECO:0000256" key="1">
    <source>
        <dbReference type="ARBA" id="ARBA00000085"/>
    </source>
</evidence>
<dbReference type="Gene3D" id="3.30.565.10">
    <property type="entry name" value="Histidine kinase-like ATPase, C-terminal domain"/>
    <property type="match status" value="1"/>
</dbReference>
<dbReference type="PANTHER" id="PTHR45453:SF1">
    <property type="entry name" value="PHOSPHATE REGULON SENSOR PROTEIN PHOR"/>
    <property type="match status" value="1"/>
</dbReference>
<evidence type="ECO:0000256" key="10">
    <source>
        <dbReference type="ARBA" id="ARBA00023012"/>
    </source>
</evidence>
<dbReference type="Gene3D" id="1.10.287.130">
    <property type="match status" value="1"/>
</dbReference>
<evidence type="ECO:0000256" key="8">
    <source>
        <dbReference type="ARBA" id="ARBA00022777"/>
    </source>
</evidence>
<evidence type="ECO:0000256" key="5">
    <source>
        <dbReference type="ARBA" id="ARBA00022553"/>
    </source>
</evidence>
<dbReference type="FunFam" id="3.30.565.10:FF:000006">
    <property type="entry name" value="Sensor histidine kinase WalK"/>
    <property type="match status" value="1"/>
</dbReference>
<dbReference type="InterPro" id="IPR003594">
    <property type="entry name" value="HATPase_dom"/>
</dbReference>
<dbReference type="PRINTS" id="PR00344">
    <property type="entry name" value="BCTRLSENSOR"/>
</dbReference>
<evidence type="ECO:0000256" key="2">
    <source>
        <dbReference type="ARBA" id="ARBA00004236"/>
    </source>
</evidence>
<accession>A0A368DR49</accession>
<evidence type="ECO:0000256" key="11">
    <source>
        <dbReference type="ARBA" id="ARBA00023136"/>
    </source>
</evidence>
<feature type="domain" description="Histidine kinase" evidence="12">
    <location>
        <begin position="116"/>
        <end position="338"/>
    </location>
</feature>
<evidence type="ECO:0000259" key="12">
    <source>
        <dbReference type="PROSITE" id="PS50109"/>
    </source>
</evidence>
<keyword evidence="4" id="KW-1003">Cell membrane</keyword>
<evidence type="ECO:0000256" key="7">
    <source>
        <dbReference type="ARBA" id="ARBA00022741"/>
    </source>
</evidence>
<dbReference type="Pfam" id="PF00512">
    <property type="entry name" value="HisKA"/>
    <property type="match status" value="1"/>
</dbReference>
<dbReference type="AlphaFoldDB" id="A0A368DR49"/>
<name>A0A368DR49_9PROT</name>
<keyword evidence="5" id="KW-0597">Phosphoprotein</keyword>
<dbReference type="InterPro" id="IPR003661">
    <property type="entry name" value="HisK_dim/P_dom"/>
</dbReference>
<dbReference type="SUPFAM" id="SSF47384">
    <property type="entry name" value="Homodimeric domain of signal transducing histidine kinase"/>
    <property type="match status" value="1"/>
</dbReference>
<dbReference type="InterPro" id="IPR005467">
    <property type="entry name" value="His_kinase_dom"/>
</dbReference>
<organism evidence="13 14">
    <name type="scientific">PS1 clade bacterium</name>
    <dbReference type="NCBI Taxonomy" id="2175152"/>
    <lineage>
        <taxon>Bacteria</taxon>
        <taxon>Pseudomonadati</taxon>
        <taxon>Pseudomonadota</taxon>
        <taxon>Alphaproteobacteria</taxon>
        <taxon>PS1 clade</taxon>
    </lineage>
</organism>
<dbReference type="SMART" id="SM00387">
    <property type="entry name" value="HATPase_c"/>
    <property type="match status" value="1"/>
</dbReference>
<keyword evidence="9" id="KW-0067">ATP-binding</keyword>